<keyword evidence="2" id="KW-1185">Reference proteome</keyword>
<reference evidence="1" key="2">
    <citation type="journal article" date="2022" name="New Phytol.">
        <title>Evolutionary transition to the ectomycorrhizal habit in the genomes of a hyperdiverse lineage of mushroom-forming fungi.</title>
        <authorList>
            <person name="Looney B."/>
            <person name="Miyauchi S."/>
            <person name="Morin E."/>
            <person name="Drula E."/>
            <person name="Courty P.E."/>
            <person name="Kohler A."/>
            <person name="Kuo A."/>
            <person name="LaButti K."/>
            <person name="Pangilinan J."/>
            <person name="Lipzen A."/>
            <person name="Riley R."/>
            <person name="Andreopoulos W."/>
            <person name="He G."/>
            <person name="Johnson J."/>
            <person name="Nolan M."/>
            <person name="Tritt A."/>
            <person name="Barry K.W."/>
            <person name="Grigoriev I.V."/>
            <person name="Nagy L.G."/>
            <person name="Hibbett D."/>
            <person name="Henrissat B."/>
            <person name="Matheny P.B."/>
            <person name="Labbe J."/>
            <person name="Martin F.M."/>
        </authorList>
    </citation>
    <scope>NUCLEOTIDE SEQUENCE</scope>
    <source>
        <strain evidence="1">HHB10654</strain>
    </source>
</reference>
<evidence type="ECO:0000313" key="1">
    <source>
        <dbReference type="EMBL" id="KAI0060682.1"/>
    </source>
</evidence>
<organism evidence="1 2">
    <name type="scientific">Artomyces pyxidatus</name>
    <dbReference type="NCBI Taxonomy" id="48021"/>
    <lineage>
        <taxon>Eukaryota</taxon>
        <taxon>Fungi</taxon>
        <taxon>Dikarya</taxon>
        <taxon>Basidiomycota</taxon>
        <taxon>Agaricomycotina</taxon>
        <taxon>Agaricomycetes</taxon>
        <taxon>Russulales</taxon>
        <taxon>Auriscalpiaceae</taxon>
        <taxon>Artomyces</taxon>
    </lineage>
</organism>
<proteinExistence type="predicted"/>
<comment type="caution">
    <text evidence="1">The sequence shown here is derived from an EMBL/GenBank/DDBJ whole genome shotgun (WGS) entry which is preliminary data.</text>
</comment>
<protein>
    <submittedName>
        <fullName evidence="1">Uncharacterized protein</fullName>
    </submittedName>
</protein>
<evidence type="ECO:0000313" key="2">
    <source>
        <dbReference type="Proteomes" id="UP000814140"/>
    </source>
</evidence>
<sequence>MKSFQFLSVQLLVNVVLVASTPLLDRSSLVDKVFSTKFSSIAGAVFVQTNGLNGNYILSANIESSGTLSLSRAVYTGGSGSHGIDTPTFGGDPLFSQGSLAISSARNILAVVNAGSDTVSAFRINPFDPSDITPLGKPVATTGQFPTSLAFSGDGSQLCVLTSGKSNGINCYTVYEWGLVPQANSWRSIGLNITTPPSGPTNTIGHIKFTDDGHHLIAAVKAAPAGYLAIWDVAWDGTLSKGFTKVYPAAGGAVPFAVNGIPGKSSVIVADPSIGADVIDLSNIQTASNNSLNSNLIVPGQGAICWISYSKQIGNFYLVDANKAVVTEVHVDDHLRPSIVQQYSLGTKSALDADVATIRGQDFLYVLDSSTPGIKSLTLRGASKATLTQSVNFGAPAQNVGLTVDPFYITGLVTYVRNS</sequence>
<reference evidence="1" key="1">
    <citation type="submission" date="2021-03" db="EMBL/GenBank/DDBJ databases">
        <authorList>
            <consortium name="DOE Joint Genome Institute"/>
            <person name="Ahrendt S."/>
            <person name="Looney B.P."/>
            <person name="Miyauchi S."/>
            <person name="Morin E."/>
            <person name="Drula E."/>
            <person name="Courty P.E."/>
            <person name="Chicoki N."/>
            <person name="Fauchery L."/>
            <person name="Kohler A."/>
            <person name="Kuo A."/>
            <person name="Labutti K."/>
            <person name="Pangilinan J."/>
            <person name="Lipzen A."/>
            <person name="Riley R."/>
            <person name="Andreopoulos W."/>
            <person name="He G."/>
            <person name="Johnson J."/>
            <person name="Barry K.W."/>
            <person name="Grigoriev I.V."/>
            <person name="Nagy L."/>
            <person name="Hibbett D."/>
            <person name="Henrissat B."/>
            <person name="Matheny P.B."/>
            <person name="Labbe J."/>
            <person name="Martin F."/>
        </authorList>
    </citation>
    <scope>NUCLEOTIDE SEQUENCE</scope>
    <source>
        <strain evidence="1">HHB10654</strain>
    </source>
</reference>
<name>A0ACB8SWV1_9AGAM</name>
<dbReference type="EMBL" id="MU277217">
    <property type="protein sequence ID" value="KAI0060682.1"/>
    <property type="molecule type" value="Genomic_DNA"/>
</dbReference>
<gene>
    <name evidence="1" type="ORF">BV25DRAFT_1917512</name>
</gene>
<accession>A0ACB8SWV1</accession>
<dbReference type="Proteomes" id="UP000814140">
    <property type="component" value="Unassembled WGS sequence"/>
</dbReference>